<dbReference type="Proteomes" id="UP001150941">
    <property type="component" value="Unassembled WGS sequence"/>
</dbReference>
<dbReference type="AlphaFoldDB" id="A0A9W9NGM9"/>
<keyword evidence="2" id="KW-1185">Reference proteome</keyword>
<proteinExistence type="predicted"/>
<organism evidence="1 2">
    <name type="scientific">Penicillium chermesinum</name>
    <dbReference type="NCBI Taxonomy" id="63820"/>
    <lineage>
        <taxon>Eukaryota</taxon>
        <taxon>Fungi</taxon>
        <taxon>Dikarya</taxon>
        <taxon>Ascomycota</taxon>
        <taxon>Pezizomycotina</taxon>
        <taxon>Eurotiomycetes</taxon>
        <taxon>Eurotiomycetidae</taxon>
        <taxon>Eurotiales</taxon>
        <taxon>Aspergillaceae</taxon>
        <taxon>Penicillium</taxon>
    </lineage>
</organism>
<name>A0A9W9NGM9_9EURO</name>
<protein>
    <submittedName>
        <fullName evidence="1">Uncharacterized protein</fullName>
    </submittedName>
</protein>
<reference evidence="1" key="2">
    <citation type="journal article" date="2023" name="IMA Fungus">
        <title>Comparative genomic study of the Penicillium genus elucidates a diverse pangenome and 15 lateral gene transfer events.</title>
        <authorList>
            <person name="Petersen C."/>
            <person name="Sorensen T."/>
            <person name="Nielsen M.R."/>
            <person name="Sondergaard T.E."/>
            <person name="Sorensen J.L."/>
            <person name="Fitzpatrick D.A."/>
            <person name="Frisvad J.C."/>
            <person name="Nielsen K.L."/>
        </authorList>
    </citation>
    <scope>NUCLEOTIDE SEQUENCE</scope>
    <source>
        <strain evidence="1">IBT 19713</strain>
    </source>
</reference>
<dbReference type="RefSeq" id="XP_058326392.1">
    <property type="nucleotide sequence ID" value="XM_058478062.1"/>
</dbReference>
<accession>A0A9W9NGM9</accession>
<reference evidence="1" key="1">
    <citation type="submission" date="2022-11" db="EMBL/GenBank/DDBJ databases">
        <authorList>
            <person name="Petersen C."/>
        </authorList>
    </citation>
    <scope>NUCLEOTIDE SEQUENCE</scope>
    <source>
        <strain evidence="1">IBT 19713</strain>
    </source>
</reference>
<dbReference type="GeneID" id="83205365"/>
<evidence type="ECO:0000313" key="1">
    <source>
        <dbReference type="EMBL" id="KAJ5219562.1"/>
    </source>
</evidence>
<evidence type="ECO:0000313" key="2">
    <source>
        <dbReference type="Proteomes" id="UP001150941"/>
    </source>
</evidence>
<sequence>MLGDRTWNVRDTLSTSQRFVDHRVHSTVITNMTWTVINSSLRLAPRKYINGVANFSWWWSIHYDFTALSSGLPLAMRDT</sequence>
<comment type="caution">
    <text evidence="1">The sequence shown here is derived from an EMBL/GenBank/DDBJ whole genome shotgun (WGS) entry which is preliminary data.</text>
</comment>
<gene>
    <name evidence="1" type="ORF">N7468_008766</name>
</gene>
<dbReference type="EMBL" id="JAPQKS010000007">
    <property type="protein sequence ID" value="KAJ5219562.1"/>
    <property type="molecule type" value="Genomic_DNA"/>
</dbReference>